<name>A0ABQ2JNV6_9ACTN</name>
<evidence type="ECO:0000256" key="1">
    <source>
        <dbReference type="SAM" id="MobiDB-lite"/>
    </source>
</evidence>
<protein>
    <submittedName>
        <fullName evidence="2">Uncharacterized protein</fullName>
    </submittedName>
</protein>
<dbReference type="EMBL" id="BMND01000020">
    <property type="protein sequence ID" value="GGN52810.1"/>
    <property type="molecule type" value="Genomic_DNA"/>
</dbReference>
<accession>A0ABQ2JNV6</accession>
<dbReference type="Proteomes" id="UP000600080">
    <property type="component" value="Unassembled WGS sequence"/>
</dbReference>
<organism evidence="2 3">
    <name type="scientific">Streptomyces kronopolitis</name>
    <dbReference type="NCBI Taxonomy" id="1612435"/>
    <lineage>
        <taxon>Bacteria</taxon>
        <taxon>Bacillati</taxon>
        <taxon>Actinomycetota</taxon>
        <taxon>Actinomycetes</taxon>
        <taxon>Kitasatosporales</taxon>
        <taxon>Streptomycetaceae</taxon>
        <taxon>Streptomyces</taxon>
    </lineage>
</organism>
<gene>
    <name evidence="2" type="ORF">GCM10012285_44260</name>
</gene>
<reference evidence="3" key="1">
    <citation type="journal article" date="2019" name="Int. J. Syst. Evol. Microbiol.">
        <title>The Global Catalogue of Microorganisms (GCM) 10K type strain sequencing project: providing services to taxonomists for standard genome sequencing and annotation.</title>
        <authorList>
            <consortium name="The Broad Institute Genomics Platform"/>
            <consortium name="The Broad Institute Genome Sequencing Center for Infectious Disease"/>
            <person name="Wu L."/>
            <person name="Ma J."/>
        </authorList>
    </citation>
    <scope>NUCLEOTIDE SEQUENCE [LARGE SCALE GENOMIC DNA]</scope>
    <source>
        <strain evidence="3">CGMCC 4.7323</strain>
    </source>
</reference>
<comment type="caution">
    <text evidence="2">The sequence shown here is derived from an EMBL/GenBank/DDBJ whole genome shotgun (WGS) entry which is preliminary data.</text>
</comment>
<keyword evidence="3" id="KW-1185">Reference proteome</keyword>
<feature type="region of interest" description="Disordered" evidence="1">
    <location>
        <begin position="87"/>
        <end position="114"/>
    </location>
</feature>
<sequence>MVSTAPEHSRVLVRMHAQMHVHDSRCRARHRSSSTLPGHPLRAPQARLRRPPPPAGSGHGAAGPAPVHLIRITGPEALTDREETCATLPGFQGPVTAAPAGGSPGPLDPRGRRHRDGYGSSAISLAFLTARASCRCC</sequence>
<evidence type="ECO:0000313" key="3">
    <source>
        <dbReference type="Proteomes" id="UP000600080"/>
    </source>
</evidence>
<feature type="region of interest" description="Disordered" evidence="1">
    <location>
        <begin position="23"/>
        <end position="67"/>
    </location>
</feature>
<proteinExistence type="predicted"/>
<evidence type="ECO:0000313" key="2">
    <source>
        <dbReference type="EMBL" id="GGN52810.1"/>
    </source>
</evidence>